<evidence type="ECO:0000313" key="1">
    <source>
        <dbReference type="EMBL" id="CAB4711344.1"/>
    </source>
</evidence>
<dbReference type="AlphaFoldDB" id="A0A6J6QW04"/>
<accession>A0A6J6QW04</accession>
<dbReference type="EMBL" id="CAEZXR010000169">
    <property type="protein sequence ID" value="CAB4711344.1"/>
    <property type="molecule type" value="Genomic_DNA"/>
</dbReference>
<gene>
    <name evidence="1" type="ORF">UFOPK2579_01465</name>
</gene>
<protein>
    <submittedName>
        <fullName evidence="1">Unannotated protein</fullName>
    </submittedName>
</protein>
<reference evidence="1" key="1">
    <citation type="submission" date="2020-05" db="EMBL/GenBank/DDBJ databases">
        <authorList>
            <person name="Chiriac C."/>
            <person name="Salcher M."/>
            <person name="Ghai R."/>
            <person name="Kavagutti S V."/>
        </authorList>
    </citation>
    <scope>NUCLEOTIDE SEQUENCE</scope>
</reference>
<sequence length="171" mass="18694">MSRRLMVLLLSLLTTLAIAVIPSADAASTYRYLDIERSFDVFNGSADPNFAEDTIYGWDTPEHEDRTGYCCSGYSAELTEAGTTAWMIFALRSKCRSGKVWFENVNNGVVTFTGSVDGESRFSRQLGEGSTVAVALSKLKDAKKLKLSATYTDPGGDVDTTVRARGYLSCR</sequence>
<organism evidence="1">
    <name type="scientific">freshwater metagenome</name>
    <dbReference type="NCBI Taxonomy" id="449393"/>
    <lineage>
        <taxon>unclassified sequences</taxon>
        <taxon>metagenomes</taxon>
        <taxon>ecological metagenomes</taxon>
    </lineage>
</organism>
<name>A0A6J6QW04_9ZZZZ</name>
<proteinExistence type="predicted"/>